<reference evidence="6 7" key="1">
    <citation type="submission" date="2018-02" db="EMBL/GenBank/DDBJ databases">
        <title>Subsurface microbial communities from deep shales in Ohio and West Virginia, USA.</title>
        <authorList>
            <person name="Wrighton K."/>
        </authorList>
    </citation>
    <scope>NUCLEOTIDE SEQUENCE [LARGE SCALE GENOMIC DNA]</scope>
    <source>
        <strain evidence="6 7">OWC-G53F</strain>
    </source>
</reference>
<sequence length="202" mass="23080">MNDLKNQQRRKIYDARNGQIDKDELSRLICSRFIAQPIYRQAKTIMWYNHCRSEVRTRQALSDELATGKRIVIPYCTKDEQGHNKLGLWRLESFVELIQGTWGILEPPKQRWGEPGKEVDPGELDCIMVPGVAFDRNGGRLGNGAGYYDRLLKNVRADAVLVGVCFESQLVEQVVADAHDVAMDYVMTEKTLYAGKGRQFSR</sequence>
<dbReference type="PANTHER" id="PTHR23407">
    <property type="entry name" value="ATPASE INHIBITOR/5-FORMYLTETRAHYDROFOLATE CYCLO-LIGASE"/>
    <property type="match status" value="1"/>
</dbReference>
<dbReference type="RefSeq" id="WP_104424834.1">
    <property type="nucleotide sequence ID" value="NZ_PTIY01000014.1"/>
</dbReference>
<comment type="cofactor">
    <cofactor evidence="5">
        <name>Mg(2+)</name>
        <dbReference type="ChEBI" id="CHEBI:18420"/>
    </cofactor>
</comment>
<dbReference type="GO" id="GO:0046872">
    <property type="term" value="F:metal ion binding"/>
    <property type="evidence" value="ECO:0007669"/>
    <property type="project" value="UniProtKB-KW"/>
</dbReference>
<dbReference type="InterPro" id="IPR037171">
    <property type="entry name" value="NagB/RpiA_transferase-like"/>
</dbReference>
<name>A0A2S6GPX6_9GAMM</name>
<keyword evidence="7" id="KW-1185">Reference proteome</keyword>
<accession>A0A2S6GPX6</accession>
<keyword evidence="5" id="KW-0460">Magnesium</keyword>
<dbReference type="EC" id="6.3.3.2" evidence="5"/>
<evidence type="ECO:0000313" key="7">
    <source>
        <dbReference type="Proteomes" id="UP000238071"/>
    </source>
</evidence>
<dbReference type="PANTHER" id="PTHR23407:SF1">
    <property type="entry name" value="5-FORMYLTETRAHYDROFOLATE CYCLO-LIGASE"/>
    <property type="match status" value="1"/>
</dbReference>
<evidence type="ECO:0000256" key="5">
    <source>
        <dbReference type="RuleBase" id="RU361279"/>
    </source>
</evidence>
<gene>
    <name evidence="6" type="ORF">B0F88_11425</name>
</gene>
<evidence type="ECO:0000256" key="3">
    <source>
        <dbReference type="ARBA" id="ARBA00022840"/>
    </source>
</evidence>
<dbReference type="InterPro" id="IPR002698">
    <property type="entry name" value="FTHF_cligase"/>
</dbReference>
<feature type="binding site" evidence="4">
    <location>
        <position position="54"/>
    </location>
    <ligand>
        <name>substrate</name>
    </ligand>
</feature>
<dbReference type="GO" id="GO:0030272">
    <property type="term" value="F:5-formyltetrahydrofolate cyclo-ligase activity"/>
    <property type="evidence" value="ECO:0007669"/>
    <property type="project" value="UniProtKB-EC"/>
</dbReference>
<dbReference type="EMBL" id="PTIY01000014">
    <property type="protein sequence ID" value="PPK67278.1"/>
    <property type="molecule type" value="Genomic_DNA"/>
</dbReference>
<evidence type="ECO:0000313" key="6">
    <source>
        <dbReference type="EMBL" id="PPK67278.1"/>
    </source>
</evidence>
<feature type="binding site" evidence="4">
    <location>
        <begin position="140"/>
        <end position="148"/>
    </location>
    <ligand>
        <name>ATP</name>
        <dbReference type="ChEBI" id="CHEBI:30616"/>
    </ligand>
</feature>
<comment type="caution">
    <text evidence="6">The sequence shown here is derived from an EMBL/GenBank/DDBJ whole genome shotgun (WGS) entry which is preliminary data.</text>
</comment>
<dbReference type="NCBIfam" id="TIGR02727">
    <property type="entry name" value="MTHFS_bact"/>
    <property type="match status" value="1"/>
</dbReference>
<dbReference type="GO" id="GO:0009396">
    <property type="term" value="P:folic acid-containing compound biosynthetic process"/>
    <property type="evidence" value="ECO:0007669"/>
    <property type="project" value="TreeGrafter"/>
</dbReference>
<dbReference type="Gene3D" id="3.40.50.10420">
    <property type="entry name" value="NagB/RpiA/CoA transferase-like"/>
    <property type="match status" value="1"/>
</dbReference>
<feature type="binding site" evidence="4">
    <location>
        <begin position="5"/>
        <end position="9"/>
    </location>
    <ligand>
        <name>ATP</name>
        <dbReference type="ChEBI" id="CHEBI:30616"/>
    </ligand>
</feature>
<comment type="catalytic activity">
    <reaction evidence="5">
        <text>(6S)-5-formyl-5,6,7,8-tetrahydrofolate + ATP = (6R)-5,10-methenyltetrahydrofolate + ADP + phosphate</text>
        <dbReference type="Rhea" id="RHEA:10488"/>
        <dbReference type="ChEBI" id="CHEBI:30616"/>
        <dbReference type="ChEBI" id="CHEBI:43474"/>
        <dbReference type="ChEBI" id="CHEBI:57455"/>
        <dbReference type="ChEBI" id="CHEBI:57457"/>
        <dbReference type="ChEBI" id="CHEBI:456216"/>
        <dbReference type="EC" id="6.3.3.2"/>
    </reaction>
</comment>
<comment type="similarity">
    <text evidence="1 5">Belongs to the 5-formyltetrahydrofolate cyclo-ligase family.</text>
</comment>
<dbReference type="SUPFAM" id="SSF100950">
    <property type="entry name" value="NagB/RpiA/CoA transferase-like"/>
    <property type="match status" value="1"/>
</dbReference>
<dbReference type="InterPro" id="IPR024185">
    <property type="entry name" value="FTHF_cligase-like_sf"/>
</dbReference>
<evidence type="ECO:0000256" key="2">
    <source>
        <dbReference type="ARBA" id="ARBA00022741"/>
    </source>
</evidence>
<evidence type="ECO:0000256" key="4">
    <source>
        <dbReference type="PIRSR" id="PIRSR006806-1"/>
    </source>
</evidence>
<keyword evidence="6" id="KW-0436">Ligase</keyword>
<dbReference type="Proteomes" id="UP000238071">
    <property type="component" value="Unassembled WGS sequence"/>
</dbReference>
<dbReference type="AlphaFoldDB" id="A0A2S6GPX6"/>
<dbReference type="PIRSF" id="PIRSF006806">
    <property type="entry name" value="FTHF_cligase"/>
    <property type="match status" value="1"/>
</dbReference>
<protein>
    <recommendedName>
        <fullName evidence="5">5-formyltetrahydrofolate cyclo-ligase</fullName>
        <ecNumber evidence="5">6.3.3.2</ecNumber>
    </recommendedName>
</protein>
<dbReference type="GO" id="GO:0035999">
    <property type="term" value="P:tetrahydrofolate interconversion"/>
    <property type="evidence" value="ECO:0007669"/>
    <property type="project" value="TreeGrafter"/>
</dbReference>
<keyword evidence="3 4" id="KW-0067">ATP-binding</keyword>
<dbReference type="GO" id="GO:0005524">
    <property type="term" value="F:ATP binding"/>
    <property type="evidence" value="ECO:0007669"/>
    <property type="project" value="UniProtKB-KW"/>
</dbReference>
<dbReference type="Pfam" id="PF01812">
    <property type="entry name" value="5-FTHF_cyc-lig"/>
    <property type="match status" value="1"/>
</dbReference>
<keyword evidence="2 4" id="KW-0547">Nucleotide-binding</keyword>
<organism evidence="6 7">
    <name type="scientific">Methylobacter tundripaludum</name>
    <dbReference type="NCBI Taxonomy" id="173365"/>
    <lineage>
        <taxon>Bacteria</taxon>
        <taxon>Pseudomonadati</taxon>
        <taxon>Pseudomonadota</taxon>
        <taxon>Gammaproteobacteria</taxon>
        <taxon>Methylococcales</taxon>
        <taxon>Methylococcaceae</taxon>
        <taxon>Methylobacter</taxon>
    </lineage>
</organism>
<evidence type="ECO:0000256" key="1">
    <source>
        <dbReference type="ARBA" id="ARBA00010638"/>
    </source>
</evidence>
<dbReference type="OrthoDB" id="9801938at2"/>
<proteinExistence type="inferred from homology"/>
<keyword evidence="5" id="KW-0479">Metal-binding</keyword>